<name>A0A538T3T6_UNCEI</name>
<dbReference type="GO" id="GO:0016209">
    <property type="term" value="F:antioxidant activity"/>
    <property type="evidence" value="ECO:0007669"/>
    <property type="project" value="InterPro"/>
</dbReference>
<evidence type="ECO:0000313" key="2">
    <source>
        <dbReference type="EMBL" id="TMQ58283.1"/>
    </source>
</evidence>
<dbReference type="AlphaFoldDB" id="A0A538T3T6"/>
<evidence type="ECO:0000259" key="1">
    <source>
        <dbReference type="Pfam" id="PF00578"/>
    </source>
</evidence>
<reference evidence="2 3" key="1">
    <citation type="journal article" date="2019" name="Nat. Microbiol.">
        <title>Mediterranean grassland soil C-N compound turnover is dependent on rainfall and depth, and is mediated by genomically divergent microorganisms.</title>
        <authorList>
            <person name="Diamond S."/>
            <person name="Andeer P.F."/>
            <person name="Li Z."/>
            <person name="Crits-Christoph A."/>
            <person name="Burstein D."/>
            <person name="Anantharaman K."/>
            <person name="Lane K.R."/>
            <person name="Thomas B.C."/>
            <person name="Pan C."/>
            <person name="Northen T.R."/>
            <person name="Banfield J.F."/>
        </authorList>
    </citation>
    <scope>NUCLEOTIDE SEQUENCE [LARGE SCALE GENOMIC DNA]</scope>
    <source>
        <strain evidence="2">WS_2</strain>
    </source>
</reference>
<comment type="caution">
    <text evidence="2">The sequence shown here is derived from an EMBL/GenBank/DDBJ whole genome shotgun (WGS) entry which is preliminary data.</text>
</comment>
<dbReference type="GO" id="GO:0016491">
    <property type="term" value="F:oxidoreductase activity"/>
    <property type="evidence" value="ECO:0007669"/>
    <property type="project" value="InterPro"/>
</dbReference>
<dbReference type="SUPFAM" id="SSF52833">
    <property type="entry name" value="Thioredoxin-like"/>
    <property type="match status" value="1"/>
</dbReference>
<dbReference type="Gene3D" id="3.40.30.10">
    <property type="entry name" value="Glutaredoxin"/>
    <property type="match status" value="1"/>
</dbReference>
<dbReference type="CDD" id="cd03017">
    <property type="entry name" value="PRX_BCP"/>
    <property type="match status" value="1"/>
</dbReference>
<dbReference type="EMBL" id="VBOS01000085">
    <property type="protein sequence ID" value="TMQ58283.1"/>
    <property type="molecule type" value="Genomic_DNA"/>
</dbReference>
<dbReference type="Proteomes" id="UP000317716">
    <property type="component" value="Unassembled WGS sequence"/>
</dbReference>
<dbReference type="InterPro" id="IPR036249">
    <property type="entry name" value="Thioredoxin-like_sf"/>
</dbReference>
<evidence type="ECO:0000313" key="3">
    <source>
        <dbReference type="Proteomes" id="UP000317716"/>
    </source>
</evidence>
<protein>
    <submittedName>
        <fullName evidence="2">Redoxin domain-containing protein</fullName>
    </submittedName>
</protein>
<dbReference type="InterPro" id="IPR000866">
    <property type="entry name" value="AhpC/TSA"/>
</dbReference>
<dbReference type="Pfam" id="PF00578">
    <property type="entry name" value="AhpC-TSA"/>
    <property type="match status" value="1"/>
</dbReference>
<feature type="domain" description="Alkyl hydroperoxide reductase subunit C/ Thiol specific antioxidant" evidence="1">
    <location>
        <begin position="1"/>
        <end position="85"/>
    </location>
</feature>
<organism evidence="2 3">
    <name type="scientific">Eiseniibacteriota bacterium</name>
    <dbReference type="NCBI Taxonomy" id="2212470"/>
    <lineage>
        <taxon>Bacteria</taxon>
        <taxon>Candidatus Eiseniibacteriota</taxon>
    </lineage>
</organism>
<accession>A0A538T3T6</accession>
<proteinExistence type="predicted"/>
<sequence length="110" mass="12377">MREFRVHYDELKDAGVEVAGVSTDTPESSIEWARRMSLPYPLLSDVERSAGTAFGVIRRLGVGSWNVEFFRRSTFMVDMNGIVVAMWQKVKVRGHALEVRDMARALASTA</sequence>
<gene>
    <name evidence="2" type="ORF">E6K72_02810</name>
</gene>